<evidence type="ECO:0000313" key="3">
    <source>
        <dbReference type="EMBL" id="WVZ06582.1"/>
    </source>
</evidence>
<dbReference type="CDD" id="cd19495">
    <property type="entry name" value="Elp6"/>
    <property type="match status" value="1"/>
</dbReference>
<dbReference type="PANTHER" id="PTHR16184">
    <property type="entry name" value="ELONGATOR COMPLEX PROTEIN 6"/>
    <property type="match status" value="1"/>
</dbReference>
<evidence type="ECO:0008006" key="5">
    <source>
        <dbReference type="Google" id="ProtNLM"/>
    </source>
</evidence>
<reference evidence="3 4" key="1">
    <citation type="journal article" date="2023" name="Life. Sci Alliance">
        <title>Evolutionary insights into 3D genome organization and epigenetic landscape of Vigna mungo.</title>
        <authorList>
            <person name="Junaid A."/>
            <person name="Singh B."/>
            <person name="Bhatia S."/>
        </authorList>
    </citation>
    <scope>NUCLEOTIDE SEQUENCE [LARGE SCALE GENOMIC DNA]</scope>
    <source>
        <strain evidence="3">Urdbean</strain>
    </source>
</reference>
<organism evidence="3 4">
    <name type="scientific">Vigna mungo</name>
    <name type="common">Black gram</name>
    <name type="synonym">Phaseolus mungo</name>
    <dbReference type="NCBI Taxonomy" id="3915"/>
    <lineage>
        <taxon>Eukaryota</taxon>
        <taxon>Viridiplantae</taxon>
        <taxon>Streptophyta</taxon>
        <taxon>Embryophyta</taxon>
        <taxon>Tracheophyta</taxon>
        <taxon>Spermatophyta</taxon>
        <taxon>Magnoliopsida</taxon>
        <taxon>eudicotyledons</taxon>
        <taxon>Gunneridae</taxon>
        <taxon>Pentapetalae</taxon>
        <taxon>rosids</taxon>
        <taxon>fabids</taxon>
        <taxon>Fabales</taxon>
        <taxon>Fabaceae</taxon>
        <taxon>Papilionoideae</taxon>
        <taxon>50 kb inversion clade</taxon>
        <taxon>NPAAA clade</taxon>
        <taxon>indigoferoid/millettioid clade</taxon>
        <taxon>Phaseoleae</taxon>
        <taxon>Vigna</taxon>
    </lineage>
</organism>
<dbReference type="PANTHER" id="PTHR16184:SF6">
    <property type="entry name" value="ELONGATOR COMPLEX PROTEIN 6"/>
    <property type="match status" value="1"/>
</dbReference>
<dbReference type="Pfam" id="PF09807">
    <property type="entry name" value="ELP6"/>
    <property type="match status" value="1"/>
</dbReference>
<proteinExistence type="inferred from homology"/>
<dbReference type="Gene3D" id="3.40.50.300">
    <property type="entry name" value="P-loop containing nucleotide triphosphate hydrolases"/>
    <property type="match status" value="1"/>
</dbReference>
<comment type="pathway">
    <text evidence="1">tRNA modification; 5-methoxycarbonylmethyl-2-thiouridine-tRNA biosynthesis.</text>
</comment>
<evidence type="ECO:0000256" key="1">
    <source>
        <dbReference type="ARBA" id="ARBA00005043"/>
    </source>
</evidence>
<gene>
    <name evidence="3" type="ORF">V8G54_019928</name>
</gene>
<dbReference type="InterPro" id="IPR027417">
    <property type="entry name" value="P-loop_NTPase"/>
</dbReference>
<evidence type="ECO:0000256" key="2">
    <source>
        <dbReference type="ARBA" id="ARBA00008837"/>
    </source>
</evidence>
<sequence length="397" mass="45179">MKFPEHGFQLSNTRFAAVKVVLCNDYFETFRNNHSENLTAVPRQIHPRERSPGTREVGRIVIDDRVLCQRQIDGGDATHCLQRHMVYGSRSEGEWGRIGQVVKTNSKKKQKKQKMEQKNWNLLDESLGLHINDDAKPWPLCGRFVLVEDCVDTSAAFVLHHILKRSFSSHPSSAVLFLAFSHPFSHYDRVLRKLGCNLTAQRDNGRFFFLPMLMFQCPGEGKPNHDGLASVFEQIERVITVLHQDKKSISIIIDDISFLEVAANGSSDDVLNLLHYCHTLTSEYGCALIALDHKDIYLNGDRTAVILEMEYRADILVKAEPLATGLAKDVHGQVDLYHSALQISLAFKTWIATRFSLMVLNKETQHQHGNTAIKSYNFHFKIKENGIECFYPGTKIQ</sequence>
<comment type="similarity">
    <text evidence="2">Belongs to the ELP6 family.</text>
</comment>
<dbReference type="GO" id="GO:0002098">
    <property type="term" value="P:tRNA wobble uridine modification"/>
    <property type="evidence" value="ECO:0007669"/>
    <property type="project" value="InterPro"/>
</dbReference>
<dbReference type="AlphaFoldDB" id="A0AAQ3NBB7"/>
<accession>A0AAQ3NBB7</accession>
<name>A0AAQ3NBB7_VIGMU</name>
<dbReference type="Proteomes" id="UP001374535">
    <property type="component" value="Chromosome 6"/>
</dbReference>
<dbReference type="EMBL" id="CP144695">
    <property type="protein sequence ID" value="WVZ06582.1"/>
    <property type="molecule type" value="Genomic_DNA"/>
</dbReference>
<dbReference type="GO" id="GO:0033588">
    <property type="term" value="C:elongator holoenzyme complex"/>
    <property type="evidence" value="ECO:0007669"/>
    <property type="project" value="InterPro"/>
</dbReference>
<dbReference type="InterPro" id="IPR018627">
    <property type="entry name" value="ELP6"/>
</dbReference>
<protein>
    <recommendedName>
        <fullName evidence="5">Elongator complex protein 6</fullName>
    </recommendedName>
</protein>
<keyword evidence="4" id="KW-1185">Reference proteome</keyword>
<evidence type="ECO:0000313" key="4">
    <source>
        <dbReference type="Proteomes" id="UP001374535"/>
    </source>
</evidence>